<dbReference type="Pfam" id="PF00465">
    <property type="entry name" value="Fe-ADH"/>
    <property type="match status" value="1"/>
</dbReference>
<evidence type="ECO:0000259" key="5">
    <source>
        <dbReference type="Pfam" id="PF00465"/>
    </source>
</evidence>
<dbReference type="Gene3D" id="1.20.1090.10">
    <property type="entry name" value="Dehydroquinate synthase-like - alpha domain"/>
    <property type="match status" value="1"/>
</dbReference>
<comment type="cofactor">
    <cofactor evidence="1">
        <name>Fe cation</name>
        <dbReference type="ChEBI" id="CHEBI:24875"/>
    </cofactor>
</comment>
<dbReference type="PROSITE" id="PS00913">
    <property type="entry name" value="ADH_IRON_1"/>
    <property type="match status" value="1"/>
</dbReference>
<keyword evidence="8" id="KW-1185">Reference proteome</keyword>
<dbReference type="InterPro" id="IPR001670">
    <property type="entry name" value="ADH_Fe/GldA"/>
</dbReference>
<evidence type="ECO:0000313" key="8">
    <source>
        <dbReference type="Proteomes" id="UP001203423"/>
    </source>
</evidence>
<gene>
    <name evidence="7" type="ORF">L2764_10725</name>
</gene>
<evidence type="ECO:0000256" key="1">
    <source>
        <dbReference type="ARBA" id="ARBA00001962"/>
    </source>
</evidence>
<dbReference type="CDD" id="cd14861">
    <property type="entry name" value="Fe-ADH-like"/>
    <property type="match status" value="1"/>
</dbReference>
<keyword evidence="4" id="KW-0520">NAD</keyword>
<proteinExistence type="inferred from homology"/>
<sequence length="393" mass="42237">MILDAHWHFPTDIRVGAGCLSFIAEYCQALKITKVLLVTDKQLAAFPMVKQVKAICAASNIFCDVFSQVESDPTDNDIALGVDTVNKGSFDGIIALGGGASLDAAKAIALSAKQTLSLWEMEDVEDNWTHIQAEKILPLIAIPTTAGTGSEVGRAAVITDTQGAHHCKRILFHPQLIADRVLLDPLLTIGLPANITAATGMDALSHLLEAYCVAGYHPMAEGIAVEGIKRIKRFLPIVFHQGQNVEARTQMLVASCMGATAFQRGLGAMHALAHPLGALYHKHHGLLNAILMPYVLRLNRTAIEDKMTYLTLCLGFDDPSFEHFLSWILALRKTLGIPQTLAEIGIESHDAKLVGKMAACDSAAAGNPIQLHADQYAALFIDAVKGVAFEGEC</sequence>
<dbReference type="SUPFAM" id="SSF56796">
    <property type="entry name" value="Dehydroquinate synthase-like"/>
    <property type="match status" value="1"/>
</dbReference>
<accession>A0ABT0LBR0</accession>
<dbReference type="EMBL" id="JAKIKS010000035">
    <property type="protein sequence ID" value="MCL1124935.1"/>
    <property type="molecule type" value="Genomic_DNA"/>
</dbReference>
<dbReference type="Pfam" id="PF25137">
    <property type="entry name" value="ADH_Fe_C"/>
    <property type="match status" value="1"/>
</dbReference>
<comment type="similarity">
    <text evidence="2">Belongs to the iron-containing alcohol dehydrogenase family.</text>
</comment>
<dbReference type="PANTHER" id="PTHR11496">
    <property type="entry name" value="ALCOHOL DEHYDROGENASE"/>
    <property type="match status" value="1"/>
</dbReference>
<evidence type="ECO:0000256" key="3">
    <source>
        <dbReference type="ARBA" id="ARBA00023002"/>
    </source>
</evidence>
<dbReference type="RefSeq" id="WP_248940211.1">
    <property type="nucleotide sequence ID" value="NZ_JAKIKS010000035.1"/>
</dbReference>
<reference evidence="7 8" key="1">
    <citation type="submission" date="2022-01" db="EMBL/GenBank/DDBJ databases">
        <title>Whole genome-based taxonomy of the Shewanellaceae.</title>
        <authorList>
            <person name="Martin-Rodriguez A.J."/>
        </authorList>
    </citation>
    <scope>NUCLEOTIDE SEQUENCE [LARGE SCALE GENOMIC DNA]</scope>
    <source>
        <strain evidence="7 8">DSM 17177</strain>
    </source>
</reference>
<dbReference type="Gene3D" id="3.40.50.1970">
    <property type="match status" value="1"/>
</dbReference>
<dbReference type="InterPro" id="IPR018211">
    <property type="entry name" value="ADH_Fe_CS"/>
</dbReference>
<keyword evidence="3" id="KW-0560">Oxidoreductase</keyword>
<name>A0ABT0LBR0_9GAMM</name>
<comment type="caution">
    <text evidence="7">The sequence shown here is derived from an EMBL/GenBank/DDBJ whole genome shotgun (WGS) entry which is preliminary data.</text>
</comment>
<evidence type="ECO:0000256" key="2">
    <source>
        <dbReference type="ARBA" id="ARBA00007358"/>
    </source>
</evidence>
<feature type="domain" description="Alcohol dehydrogenase iron-type/glycerol dehydrogenase GldA" evidence="5">
    <location>
        <begin position="10"/>
        <end position="185"/>
    </location>
</feature>
<dbReference type="InterPro" id="IPR039697">
    <property type="entry name" value="Alcohol_dehydrogenase_Fe"/>
</dbReference>
<evidence type="ECO:0000259" key="6">
    <source>
        <dbReference type="Pfam" id="PF25137"/>
    </source>
</evidence>
<dbReference type="PANTHER" id="PTHR11496:SF102">
    <property type="entry name" value="ALCOHOL DEHYDROGENASE 4"/>
    <property type="match status" value="1"/>
</dbReference>
<evidence type="ECO:0000313" key="7">
    <source>
        <dbReference type="EMBL" id="MCL1124935.1"/>
    </source>
</evidence>
<evidence type="ECO:0000256" key="4">
    <source>
        <dbReference type="ARBA" id="ARBA00023027"/>
    </source>
</evidence>
<dbReference type="Proteomes" id="UP001203423">
    <property type="component" value="Unassembled WGS sequence"/>
</dbReference>
<organism evidence="7 8">
    <name type="scientific">Shewanella surugensis</name>
    <dbReference type="NCBI Taxonomy" id="212020"/>
    <lineage>
        <taxon>Bacteria</taxon>
        <taxon>Pseudomonadati</taxon>
        <taxon>Pseudomonadota</taxon>
        <taxon>Gammaproteobacteria</taxon>
        <taxon>Alteromonadales</taxon>
        <taxon>Shewanellaceae</taxon>
        <taxon>Shewanella</taxon>
    </lineage>
</organism>
<protein>
    <submittedName>
        <fullName evidence="7">Iron-containing alcohol dehydrogenase</fullName>
    </submittedName>
</protein>
<dbReference type="InterPro" id="IPR056798">
    <property type="entry name" value="ADH_Fe_C"/>
</dbReference>
<feature type="domain" description="Fe-containing alcohol dehydrogenase-like C-terminal" evidence="6">
    <location>
        <begin position="196"/>
        <end position="382"/>
    </location>
</feature>